<keyword evidence="1" id="KW-0472">Membrane</keyword>
<dbReference type="EMBL" id="AP035881">
    <property type="protein sequence ID" value="BFP49768.1"/>
    <property type="molecule type" value="Genomic_DNA"/>
</dbReference>
<name>A0AB33K3I5_9ACTN</name>
<dbReference type="AlphaFoldDB" id="A0AB33K3I5"/>
<evidence type="ECO:0000313" key="2">
    <source>
        <dbReference type="EMBL" id="BFP49768.1"/>
    </source>
</evidence>
<evidence type="ECO:0000256" key="1">
    <source>
        <dbReference type="SAM" id="Phobius"/>
    </source>
</evidence>
<dbReference type="RefSeq" id="WP_407991833.1">
    <property type="nucleotide sequence ID" value="NZ_AP035881.2"/>
</dbReference>
<reference evidence="2" key="1">
    <citation type="submission" date="2024-07" db="EMBL/GenBank/DDBJ databases">
        <title>Complete genome sequences of cellulolytic bacteria, Kitasatospora sp. CMC57 and Streptomyces sp. CMC78, isolated from Japanese agricultural soil.</title>
        <authorList>
            <person name="Hashimoto T."/>
            <person name="Ito M."/>
            <person name="Iwamoto M."/>
            <person name="Fukahori D."/>
            <person name="Shoda T."/>
            <person name="Sakoda M."/>
            <person name="Morohoshi T."/>
            <person name="Mitsuboshi M."/>
            <person name="Nishizawa T."/>
        </authorList>
    </citation>
    <scope>NUCLEOTIDE SEQUENCE</scope>
    <source>
        <strain evidence="2">CMC57</strain>
    </source>
</reference>
<accession>A0AB33K3I5</accession>
<protein>
    <recommendedName>
        <fullName evidence="3">LigA protein</fullName>
    </recommendedName>
</protein>
<proteinExistence type="predicted"/>
<gene>
    <name evidence="2" type="ORF">KCMC57_61360</name>
</gene>
<evidence type="ECO:0008006" key="3">
    <source>
        <dbReference type="Google" id="ProtNLM"/>
    </source>
</evidence>
<organism evidence="2">
    <name type="scientific">Kitasatospora sp. CMC57</name>
    <dbReference type="NCBI Taxonomy" id="3231513"/>
    <lineage>
        <taxon>Bacteria</taxon>
        <taxon>Bacillati</taxon>
        <taxon>Actinomycetota</taxon>
        <taxon>Actinomycetes</taxon>
        <taxon>Kitasatosporales</taxon>
        <taxon>Streptomycetaceae</taxon>
        <taxon>Kitasatospora</taxon>
    </lineage>
</organism>
<feature type="transmembrane region" description="Helical" evidence="1">
    <location>
        <begin position="46"/>
        <end position="68"/>
    </location>
</feature>
<sequence>MSSDQQFEEDLTYAMSRAGEAFRTETTQLDLVGLERGRRAWRRRSTAVLAGGATALALAGGGTFLVAAGSGPASSFDPAVSVVPSGLTPASGAAAASAGGSTGTAGQVLVPTERVLTALQAALPAGSVSGVQGMEGRGVPVDGAMVRIRFDDGKGIGRLAVSVRHLTRQTLASAPGLKCPDQKIEPYEACQTTTLADGSVLTLFQGREYPKGPADTKRWSATLSGKDGRLIEVTEWNAAEDMGAPSTRPTPPLTTDQLTAVATSRTWDAIVSELPAVVGQAPVGQVKFPAEQIVATAARLLPAGLAPADTNTDTDGYANFAINDGKGASLVEINVQDWRQDLAQPSGSTISGQYANGQVLPDGSRLVESQEGQNPGHWTAEVLRADGLRVVVIAYNSGGLGQAATRQTPVLTTEQLKAIALSPEWKLPG</sequence>
<keyword evidence="1" id="KW-0812">Transmembrane</keyword>
<keyword evidence="1" id="KW-1133">Transmembrane helix</keyword>